<dbReference type="InterPro" id="IPR003594">
    <property type="entry name" value="HATPase_dom"/>
</dbReference>
<keyword evidence="3" id="KW-0902">Two-component regulatory system</keyword>
<organism evidence="6 7">
    <name type="scientific">Planosporangium flavigriseum</name>
    <dbReference type="NCBI Taxonomy" id="373681"/>
    <lineage>
        <taxon>Bacteria</taxon>
        <taxon>Bacillati</taxon>
        <taxon>Actinomycetota</taxon>
        <taxon>Actinomycetes</taxon>
        <taxon>Micromonosporales</taxon>
        <taxon>Micromonosporaceae</taxon>
        <taxon>Planosporangium</taxon>
    </lineage>
</organism>
<evidence type="ECO:0000313" key="6">
    <source>
        <dbReference type="EMBL" id="GIG76681.1"/>
    </source>
</evidence>
<sequence length="90" mass="9816">MSIHKNMSIHEEDEEDSAGEEISVYTKSTIAVADTSGLPELTIQLLFRGCRELLRNVLKHARATEATVTIAVEPAEVTLMVTDNGTGFDP</sequence>
<name>A0A8J3PNJ6_9ACTN</name>
<comment type="caution">
    <text evidence="6">The sequence shown here is derived from an EMBL/GenBank/DDBJ whole genome shotgun (WGS) entry which is preliminary data.</text>
</comment>
<evidence type="ECO:0000256" key="2">
    <source>
        <dbReference type="ARBA" id="ARBA00022777"/>
    </source>
</evidence>
<reference evidence="6" key="1">
    <citation type="submission" date="2021-01" db="EMBL/GenBank/DDBJ databases">
        <title>Whole genome shotgun sequence of Planosporangium flavigriseum NBRC 105377.</title>
        <authorList>
            <person name="Komaki H."/>
            <person name="Tamura T."/>
        </authorList>
    </citation>
    <scope>NUCLEOTIDE SEQUENCE</scope>
    <source>
        <strain evidence="6">NBRC 105377</strain>
    </source>
</reference>
<protein>
    <recommendedName>
        <fullName evidence="5">Histidine kinase/HSP90-like ATPase domain-containing protein</fullName>
    </recommendedName>
</protein>
<dbReference type="GO" id="GO:0000160">
    <property type="term" value="P:phosphorelay signal transduction system"/>
    <property type="evidence" value="ECO:0007669"/>
    <property type="project" value="UniProtKB-KW"/>
</dbReference>
<feature type="domain" description="Histidine kinase/HSP90-like ATPase" evidence="5">
    <location>
        <begin position="45"/>
        <end position="90"/>
    </location>
</feature>
<gene>
    <name evidence="6" type="ORF">Pfl04_50850</name>
</gene>
<keyword evidence="7" id="KW-1185">Reference proteome</keyword>
<dbReference type="RefSeq" id="WP_168080072.1">
    <property type="nucleotide sequence ID" value="NZ_BAAAQJ010000032.1"/>
</dbReference>
<evidence type="ECO:0000256" key="1">
    <source>
        <dbReference type="ARBA" id="ARBA00022679"/>
    </source>
</evidence>
<dbReference type="InterPro" id="IPR050482">
    <property type="entry name" value="Sensor_HK_TwoCompSys"/>
</dbReference>
<feature type="region of interest" description="Disordered" evidence="4">
    <location>
        <begin position="1"/>
        <end position="21"/>
    </location>
</feature>
<dbReference type="EMBL" id="BONU01000070">
    <property type="protein sequence ID" value="GIG76681.1"/>
    <property type="molecule type" value="Genomic_DNA"/>
</dbReference>
<evidence type="ECO:0000313" key="7">
    <source>
        <dbReference type="Proteomes" id="UP000653674"/>
    </source>
</evidence>
<evidence type="ECO:0000259" key="5">
    <source>
        <dbReference type="Pfam" id="PF02518"/>
    </source>
</evidence>
<keyword evidence="1" id="KW-0808">Transferase</keyword>
<dbReference type="SUPFAM" id="SSF55874">
    <property type="entry name" value="ATPase domain of HSP90 chaperone/DNA topoisomerase II/histidine kinase"/>
    <property type="match status" value="1"/>
</dbReference>
<dbReference type="AlphaFoldDB" id="A0A8J3PNJ6"/>
<dbReference type="Gene3D" id="3.30.565.10">
    <property type="entry name" value="Histidine kinase-like ATPase, C-terminal domain"/>
    <property type="match status" value="1"/>
</dbReference>
<dbReference type="InterPro" id="IPR036890">
    <property type="entry name" value="HATPase_C_sf"/>
</dbReference>
<evidence type="ECO:0000256" key="3">
    <source>
        <dbReference type="ARBA" id="ARBA00023012"/>
    </source>
</evidence>
<dbReference type="GO" id="GO:0016301">
    <property type="term" value="F:kinase activity"/>
    <property type="evidence" value="ECO:0007669"/>
    <property type="project" value="UniProtKB-KW"/>
</dbReference>
<keyword evidence="2" id="KW-0418">Kinase</keyword>
<dbReference type="Proteomes" id="UP000653674">
    <property type="component" value="Unassembled WGS sequence"/>
</dbReference>
<dbReference type="Pfam" id="PF02518">
    <property type="entry name" value="HATPase_c"/>
    <property type="match status" value="1"/>
</dbReference>
<proteinExistence type="predicted"/>
<accession>A0A8J3PNJ6</accession>
<dbReference type="PANTHER" id="PTHR24421">
    <property type="entry name" value="NITRATE/NITRITE SENSOR PROTEIN NARX-RELATED"/>
    <property type="match status" value="1"/>
</dbReference>
<evidence type="ECO:0000256" key="4">
    <source>
        <dbReference type="SAM" id="MobiDB-lite"/>
    </source>
</evidence>